<keyword evidence="3" id="KW-1185">Reference proteome</keyword>
<dbReference type="Pfam" id="PF00395">
    <property type="entry name" value="SLH"/>
    <property type="match status" value="1"/>
</dbReference>
<feature type="domain" description="SLH" evidence="1">
    <location>
        <begin position="78"/>
        <end position="145"/>
    </location>
</feature>
<accession>A0A7W5B0N4</accession>
<evidence type="ECO:0000313" key="2">
    <source>
        <dbReference type="EMBL" id="MBB3112222.1"/>
    </source>
</evidence>
<dbReference type="GO" id="GO:0005737">
    <property type="term" value="C:cytoplasm"/>
    <property type="evidence" value="ECO:0007669"/>
    <property type="project" value="TreeGrafter"/>
</dbReference>
<dbReference type="AlphaFoldDB" id="A0A7W5B0N4"/>
<protein>
    <recommendedName>
        <fullName evidence="1">SLH domain-containing protein</fullName>
    </recommendedName>
</protein>
<feature type="domain" description="SLH" evidence="1">
    <location>
        <begin position="149"/>
        <end position="215"/>
    </location>
</feature>
<sequence length="467" mass="51882">MQRAIAIIIMVTTLSSVSVSWSQTVSAGGASQPSEWAERDIQEAEISGILPQWVEGRYTSKITRVQFAEMILLLYEALTGQRLEGPVSNPFRDTRNFYAAQGVKLGLMNGTSKTTFSPDLLITREQLAVMLYNTMTITNLKGRMKQEALPAFADEEQMASWSQEAIEAMASGGLIQGSVYQNEVYFLPKQTTTIEQAIVLVNRIHKQFGKLKVGTEKALLTAVQYGLTPSITDTRVQTIYEEAHTVLAKIIRPGMSDYEKELAIHDYLVLNTVYDEDNYNQGTVPKDSYSAYGALILGIAVCQGYANAANLMLNLAGIEAHIVTGTVNGEAHAWNKVKLGGEYYNLDVTWDDPVPDIAGRVDYGYFNVTDEELRQDHSWKDSLPEAAATAFNYYVMNGLVAESREEFVDRINRAIGSYDTAITIKRSYTREKNMEELKAIIFSHPIVAGFDCVFGSGGVLTISLRYR</sequence>
<evidence type="ECO:0000313" key="3">
    <source>
        <dbReference type="Proteomes" id="UP000570361"/>
    </source>
</evidence>
<dbReference type="InterPro" id="IPR052557">
    <property type="entry name" value="CAP/Cytokinesis_protein"/>
</dbReference>
<dbReference type="InterPro" id="IPR002931">
    <property type="entry name" value="Transglutaminase-like"/>
</dbReference>
<organism evidence="2 3">
    <name type="scientific">Paenibacillus phyllosphaerae</name>
    <dbReference type="NCBI Taxonomy" id="274593"/>
    <lineage>
        <taxon>Bacteria</taxon>
        <taxon>Bacillati</taxon>
        <taxon>Bacillota</taxon>
        <taxon>Bacilli</taxon>
        <taxon>Bacillales</taxon>
        <taxon>Paenibacillaceae</taxon>
        <taxon>Paenibacillus</taxon>
    </lineage>
</organism>
<dbReference type="InterPro" id="IPR038765">
    <property type="entry name" value="Papain-like_cys_pep_sf"/>
</dbReference>
<comment type="caution">
    <text evidence="2">The sequence shown here is derived from an EMBL/GenBank/DDBJ whole genome shotgun (WGS) entry which is preliminary data.</text>
</comment>
<evidence type="ECO:0000259" key="1">
    <source>
        <dbReference type="PROSITE" id="PS51272"/>
    </source>
</evidence>
<dbReference type="Pfam" id="PF01841">
    <property type="entry name" value="Transglut_core"/>
    <property type="match status" value="1"/>
</dbReference>
<dbReference type="SUPFAM" id="SSF54001">
    <property type="entry name" value="Cysteine proteinases"/>
    <property type="match status" value="1"/>
</dbReference>
<dbReference type="Gene3D" id="3.10.620.30">
    <property type="match status" value="1"/>
</dbReference>
<dbReference type="Proteomes" id="UP000570361">
    <property type="component" value="Unassembled WGS sequence"/>
</dbReference>
<dbReference type="PANTHER" id="PTHR46333:SF2">
    <property type="entry name" value="CYTOKINESIS PROTEIN 3"/>
    <property type="match status" value="1"/>
</dbReference>
<dbReference type="PANTHER" id="PTHR46333">
    <property type="entry name" value="CYTOKINESIS PROTEIN 3"/>
    <property type="match status" value="1"/>
</dbReference>
<name>A0A7W5B0N4_9BACL</name>
<dbReference type="SMART" id="SM00460">
    <property type="entry name" value="TGc"/>
    <property type="match status" value="1"/>
</dbReference>
<gene>
    <name evidence="2" type="ORF">FHS18_004308</name>
</gene>
<dbReference type="PROSITE" id="PS51272">
    <property type="entry name" value="SLH"/>
    <property type="match status" value="2"/>
</dbReference>
<dbReference type="InterPro" id="IPR001119">
    <property type="entry name" value="SLH_dom"/>
</dbReference>
<proteinExistence type="predicted"/>
<reference evidence="2 3" key="1">
    <citation type="submission" date="2020-08" db="EMBL/GenBank/DDBJ databases">
        <title>Genomic Encyclopedia of Type Strains, Phase III (KMG-III): the genomes of soil and plant-associated and newly described type strains.</title>
        <authorList>
            <person name="Whitman W."/>
        </authorList>
    </citation>
    <scope>NUCLEOTIDE SEQUENCE [LARGE SCALE GENOMIC DNA]</scope>
    <source>
        <strain evidence="2 3">CECT 5862</strain>
    </source>
</reference>
<dbReference type="RefSeq" id="WP_183602282.1">
    <property type="nucleotide sequence ID" value="NZ_JACHXK010000011.1"/>
</dbReference>
<dbReference type="EMBL" id="JACHXK010000011">
    <property type="protein sequence ID" value="MBB3112222.1"/>
    <property type="molecule type" value="Genomic_DNA"/>
</dbReference>